<proteinExistence type="predicted"/>
<keyword evidence="1" id="KW-0472">Membrane</keyword>
<dbReference type="GeneID" id="18560050"/>
<keyword evidence="1" id="KW-1133">Transmembrane helix</keyword>
<name>E5DQ59_9CAUD</name>
<feature type="transmembrane region" description="Helical" evidence="1">
    <location>
        <begin position="6"/>
        <end position="25"/>
    </location>
</feature>
<evidence type="ECO:0000256" key="1">
    <source>
        <dbReference type="SAM" id="Phobius"/>
    </source>
</evidence>
<accession>E5DQ59</accession>
<dbReference type="EMBL" id="GU396103">
    <property type="protein sequence ID" value="ADQ52845.1"/>
    <property type="molecule type" value="Genomic_DNA"/>
</dbReference>
<dbReference type="Proteomes" id="UP000008726">
    <property type="component" value="Segment"/>
</dbReference>
<dbReference type="RefSeq" id="YP_009011555.1">
    <property type="nucleotide sequence ID" value="NC_023688.1"/>
</dbReference>
<sequence>MTSIDVIGIVAGVILAVVSLMTMFIEFYSSRRIKKNWDIIQHNSKKQGYELKQKNILTFYFESETRMSRELYPSEVFDFWVQCADDLDTHTLPKNETGE</sequence>
<dbReference type="OrthoDB" id="39519at10239"/>
<keyword evidence="1" id="KW-0812">Transmembrane</keyword>
<evidence type="ECO:0000313" key="3">
    <source>
        <dbReference type="Proteomes" id="UP000008726"/>
    </source>
</evidence>
<protein>
    <submittedName>
        <fullName evidence="2">Uncharacterized protein</fullName>
    </submittedName>
</protein>
<evidence type="ECO:0000313" key="2">
    <source>
        <dbReference type="EMBL" id="ADQ52845.1"/>
    </source>
</evidence>
<keyword evidence="3" id="KW-1185">Reference proteome</keyword>
<organism evidence="2 3">
    <name type="scientific">Aeromonas phage PX29</name>
    <dbReference type="NCBI Taxonomy" id="926067"/>
    <lineage>
        <taxon>Viruses</taxon>
        <taxon>Duplodnaviria</taxon>
        <taxon>Heunggongvirae</taxon>
        <taxon>Uroviricota</taxon>
        <taxon>Caudoviricetes</taxon>
        <taxon>Pantevenvirales</taxon>
        <taxon>Straboviridae</taxon>
        <taxon>Angelvirus</taxon>
        <taxon>Angelvirus px29</taxon>
    </lineage>
</organism>
<dbReference type="KEGG" id="vg:18560050"/>
<reference evidence="2 3" key="1">
    <citation type="journal article" date="2010" name="Virol. J.">
        <title>Genomes of the T4-related bacteriophages as windows on microbial genome evolution.</title>
        <authorList>
            <person name="Petrov V.M."/>
            <person name="Ratnayaka S."/>
            <person name="Nolan J.M."/>
            <person name="Miller E.S."/>
            <person name="Karam J.D."/>
        </authorList>
    </citation>
    <scope>NUCLEOTIDE SEQUENCE [LARGE SCALE GENOMIC DNA]</scope>
</reference>
<gene>
    <name evidence="2" type="ORF">PX29p126</name>
</gene>